<evidence type="ECO:0000313" key="11">
    <source>
        <dbReference type="EMBL" id="RSH87173.1"/>
    </source>
</evidence>
<dbReference type="Proteomes" id="UP000279259">
    <property type="component" value="Unassembled WGS sequence"/>
</dbReference>
<feature type="transmembrane region" description="Helical" evidence="9">
    <location>
        <begin position="43"/>
        <end position="66"/>
    </location>
</feature>
<dbReference type="OrthoDB" id="8120565at2759"/>
<comment type="catalytic activity">
    <reaction evidence="7">
        <text>myo-inositol(out) + H(+)(out) = myo-inositol(in) + H(+)(in)</text>
        <dbReference type="Rhea" id="RHEA:60364"/>
        <dbReference type="ChEBI" id="CHEBI:15378"/>
        <dbReference type="ChEBI" id="CHEBI:17268"/>
    </reaction>
</comment>
<proteinExistence type="inferred from homology"/>
<feature type="transmembrane region" description="Helical" evidence="9">
    <location>
        <begin position="202"/>
        <end position="223"/>
    </location>
</feature>
<feature type="transmembrane region" description="Helical" evidence="9">
    <location>
        <begin position="438"/>
        <end position="457"/>
    </location>
</feature>
<feature type="domain" description="Major facilitator superfamily (MFS) profile" evidence="10">
    <location>
        <begin position="53"/>
        <end position="530"/>
    </location>
</feature>
<evidence type="ECO:0000256" key="6">
    <source>
        <dbReference type="ARBA" id="ARBA00023136"/>
    </source>
</evidence>
<dbReference type="PROSITE" id="PS00217">
    <property type="entry name" value="SUGAR_TRANSPORT_2"/>
    <property type="match status" value="1"/>
</dbReference>
<feature type="transmembrane region" description="Helical" evidence="9">
    <location>
        <begin position="477"/>
        <end position="499"/>
    </location>
</feature>
<dbReference type="SUPFAM" id="SSF103473">
    <property type="entry name" value="MFS general substrate transporter"/>
    <property type="match status" value="1"/>
</dbReference>
<gene>
    <name evidence="11" type="ORF">EHS25_003664</name>
</gene>
<feature type="transmembrane region" description="Helical" evidence="9">
    <location>
        <begin position="143"/>
        <end position="163"/>
    </location>
</feature>
<organism evidence="11 12">
    <name type="scientific">Saitozyma podzolica</name>
    <dbReference type="NCBI Taxonomy" id="1890683"/>
    <lineage>
        <taxon>Eukaryota</taxon>
        <taxon>Fungi</taxon>
        <taxon>Dikarya</taxon>
        <taxon>Basidiomycota</taxon>
        <taxon>Agaricomycotina</taxon>
        <taxon>Tremellomycetes</taxon>
        <taxon>Tremellales</taxon>
        <taxon>Trimorphomycetaceae</taxon>
        <taxon>Saitozyma</taxon>
    </lineage>
</organism>
<evidence type="ECO:0000313" key="12">
    <source>
        <dbReference type="Proteomes" id="UP000279259"/>
    </source>
</evidence>
<dbReference type="FunFam" id="1.20.1250.20:FF:000026">
    <property type="entry name" value="MFS quinate transporter QutD"/>
    <property type="match status" value="1"/>
</dbReference>
<dbReference type="InterPro" id="IPR005829">
    <property type="entry name" value="Sugar_transporter_CS"/>
</dbReference>
<feature type="transmembrane region" description="Helical" evidence="9">
    <location>
        <begin position="505"/>
        <end position="526"/>
    </location>
</feature>
<evidence type="ECO:0000256" key="4">
    <source>
        <dbReference type="ARBA" id="ARBA00022692"/>
    </source>
</evidence>
<feature type="transmembrane region" description="Helical" evidence="9">
    <location>
        <begin position="235"/>
        <end position="256"/>
    </location>
</feature>
<feature type="transmembrane region" description="Helical" evidence="9">
    <location>
        <begin position="169"/>
        <end position="190"/>
    </location>
</feature>
<keyword evidence="6 9" id="KW-0472">Membrane</keyword>
<dbReference type="PANTHER" id="PTHR48022:SF14">
    <property type="entry name" value="MAJOR FACILITATOR SUPERFAMILY (MFS) PROFILE DOMAIN-CONTAINING PROTEIN-RELATED"/>
    <property type="match status" value="1"/>
</dbReference>
<keyword evidence="5 9" id="KW-1133">Transmembrane helix</keyword>
<evidence type="ECO:0000256" key="1">
    <source>
        <dbReference type="ARBA" id="ARBA00004141"/>
    </source>
</evidence>
<evidence type="ECO:0000259" key="10">
    <source>
        <dbReference type="PROSITE" id="PS50850"/>
    </source>
</evidence>
<dbReference type="Pfam" id="PF00083">
    <property type="entry name" value="Sugar_tr"/>
    <property type="match status" value="1"/>
</dbReference>
<dbReference type="EMBL" id="RSCD01000018">
    <property type="protein sequence ID" value="RSH87173.1"/>
    <property type="molecule type" value="Genomic_DNA"/>
</dbReference>
<feature type="transmembrane region" description="Helical" evidence="9">
    <location>
        <begin position="404"/>
        <end position="426"/>
    </location>
</feature>
<evidence type="ECO:0000256" key="9">
    <source>
        <dbReference type="SAM" id="Phobius"/>
    </source>
</evidence>
<dbReference type="PROSITE" id="PS50850">
    <property type="entry name" value="MFS"/>
    <property type="match status" value="1"/>
</dbReference>
<dbReference type="PANTHER" id="PTHR48022">
    <property type="entry name" value="PLASTIDIC GLUCOSE TRANSPORTER 4"/>
    <property type="match status" value="1"/>
</dbReference>
<dbReference type="InterPro" id="IPR003663">
    <property type="entry name" value="Sugar/inositol_transpt"/>
</dbReference>
<keyword evidence="3 8" id="KW-0813">Transport</keyword>
<feature type="transmembrane region" description="Helical" evidence="9">
    <location>
        <begin position="340"/>
        <end position="361"/>
    </location>
</feature>
<comment type="subcellular location">
    <subcellularLocation>
        <location evidence="1">Membrane</location>
        <topology evidence="1">Multi-pass membrane protein</topology>
    </subcellularLocation>
</comment>
<keyword evidence="12" id="KW-1185">Reference proteome</keyword>
<dbReference type="GO" id="GO:0016020">
    <property type="term" value="C:membrane"/>
    <property type="evidence" value="ECO:0007669"/>
    <property type="project" value="UniProtKB-SubCell"/>
</dbReference>
<evidence type="ECO:0000256" key="7">
    <source>
        <dbReference type="ARBA" id="ARBA00049119"/>
    </source>
</evidence>
<comment type="caution">
    <text evidence="11">The sequence shown here is derived from an EMBL/GenBank/DDBJ whole genome shotgun (WGS) entry which is preliminary data.</text>
</comment>
<dbReference type="AlphaFoldDB" id="A0A427Y7W2"/>
<dbReference type="NCBIfam" id="TIGR00879">
    <property type="entry name" value="SP"/>
    <property type="match status" value="1"/>
</dbReference>
<evidence type="ECO:0000256" key="5">
    <source>
        <dbReference type="ARBA" id="ARBA00022989"/>
    </source>
</evidence>
<dbReference type="InterPro" id="IPR036259">
    <property type="entry name" value="MFS_trans_sf"/>
</dbReference>
<protein>
    <recommendedName>
        <fullName evidence="10">Major facilitator superfamily (MFS) profile domain-containing protein</fullName>
    </recommendedName>
</protein>
<dbReference type="PROSITE" id="PS00216">
    <property type="entry name" value="SUGAR_TRANSPORT_1"/>
    <property type="match status" value="1"/>
</dbReference>
<reference evidence="11 12" key="1">
    <citation type="submission" date="2018-11" db="EMBL/GenBank/DDBJ databases">
        <title>Genome sequence of Saitozyma podzolica DSM 27192.</title>
        <authorList>
            <person name="Aliyu H."/>
            <person name="Gorte O."/>
            <person name="Ochsenreither K."/>
        </authorList>
    </citation>
    <scope>NUCLEOTIDE SEQUENCE [LARGE SCALE GENOMIC DNA]</scope>
    <source>
        <strain evidence="11 12">DSM 27192</strain>
    </source>
</reference>
<accession>A0A427Y7W2</accession>
<comment type="similarity">
    <text evidence="2 8">Belongs to the major facilitator superfamily. Sugar transporter (TC 2.A.1.1) family.</text>
</comment>
<evidence type="ECO:0000256" key="3">
    <source>
        <dbReference type="ARBA" id="ARBA00022448"/>
    </source>
</evidence>
<dbReference type="InterPro" id="IPR020846">
    <property type="entry name" value="MFS_dom"/>
</dbReference>
<dbReference type="InterPro" id="IPR050360">
    <property type="entry name" value="MFS_Sugar_Transporters"/>
</dbReference>
<evidence type="ECO:0000256" key="8">
    <source>
        <dbReference type="RuleBase" id="RU003346"/>
    </source>
</evidence>
<dbReference type="PRINTS" id="PR00171">
    <property type="entry name" value="SUGRTRNSPORT"/>
</dbReference>
<feature type="transmembrane region" description="Helical" evidence="9">
    <location>
        <begin position="114"/>
        <end position="136"/>
    </location>
</feature>
<dbReference type="Gene3D" id="1.20.1250.20">
    <property type="entry name" value="MFS general substrate transporter like domains"/>
    <property type="match status" value="2"/>
</dbReference>
<name>A0A427Y7W2_9TREE</name>
<sequence>MSSESKVITATSEVDIFHFDPAVKDLIEGDAAAKSYGEVSLKAFFTSFYVILCSASAAIGGFLFGFDQGLISIVLGMPQFLESFPEIDGTVNSSAAFNKGYEEPILALSTTDNLSLMTALLELGAAFGALQSGYAADRISRRYVLMLGTVWFIIGSTLQTSAFHFAQLVVGRFIGGVGIGTLACVAPLFIGEIAPPHLRGSMLVFESWMVCLGVVIAFYVTYATQYISGDWAYRLPFLIQMIPGFVLAVMVLFMPFSPRWLCLRGRDTEALHTLSKLRQLPITDARVQAEWILIRADIQSQNLAQALRHPSLANPETSSLRRELLSWMDCLRPGVFQRTIIGIGLQFFQQFIGINAIIYYAPTLFETLGMDRGTQLTYSGITNVMQLVGVTPTFFLMDRVGRRPLLFAGSIICFACHIVTGSMVAKYHQDWPAHTTEARVGVAMLMIFMVTFGASWAPVPWAMPPEVCASSYRSKSVALAVVSNWVNNFIIGLITPILVQKTNGYGAFFFFAAFSAMSFFFVLFFVPETKGVSLEDMDAKFHSRTGTEDEARRRSILNEILHAAAGLGGAATPEDSSDKMGAIAHVE</sequence>
<keyword evidence="4 9" id="KW-0812">Transmembrane</keyword>
<evidence type="ECO:0000256" key="2">
    <source>
        <dbReference type="ARBA" id="ARBA00010992"/>
    </source>
</evidence>
<dbReference type="InterPro" id="IPR005828">
    <property type="entry name" value="MFS_sugar_transport-like"/>
</dbReference>
<dbReference type="GO" id="GO:0005351">
    <property type="term" value="F:carbohydrate:proton symporter activity"/>
    <property type="evidence" value="ECO:0007669"/>
    <property type="project" value="TreeGrafter"/>
</dbReference>